<organism evidence="1 2">
    <name type="scientific">Nocardioides simplex</name>
    <name type="common">Arthrobacter simplex</name>
    <dbReference type="NCBI Taxonomy" id="2045"/>
    <lineage>
        <taxon>Bacteria</taxon>
        <taxon>Bacillati</taxon>
        <taxon>Actinomycetota</taxon>
        <taxon>Actinomycetes</taxon>
        <taxon>Propionibacteriales</taxon>
        <taxon>Nocardioidaceae</taxon>
        <taxon>Pimelobacter</taxon>
    </lineage>
</organism>
<proteinExistence type="predicted"/>
<dbReference type="RefSeq" id="WP_151583309.1">
    <property type="nucleotide sequence ID" value="NZ_WBVM01000007.1"/>
</dbReference>
<sequence>MPEPDPIAELLEHLAEQQWRRMTRSGVPWDQLNESDRRACRAIVKPILDDLLASGHAAAEWAVVDRGRTIHIEGATCPADVLAGAHGHGATQVGVVRRLVWRTGWEPLARVEKKAGRRELDGRTWGDFPEAVTDRG</sequence>
<evidence type="ECO:0000313" key="1">
    <source>
        <dbReference type="EMBL" id="KAB2806979.1"/>
    </source>
</evidence>
<reference evidence="1 2" key="1">
    <citation type="submission" date="2019-09" db="EMBL/GenBank/DDBJ databases">
        <title>Pimelobacter sp. isolated from Paulinella.</title>
        <authorList>
            <person name="Jeong S.E."/>
        </authorList>
    </citation>
    <scope>NUCLEOTIDE SEQUENCE [LARGE SCALE GENOMIC DNA]</scope>
    <source>
        <strain evidence="1 2">Pch-N</strain>
    </source>
</reference>
<protein>
    <submittedName>
        <fullName evidence="1">Uncharacterized protein</fullName>
    </submittedName>
</protein>
<name>A0A7J5DQL2_NOCSI</name>
<gene>
    <name evidence="1" type="ORF">F9L07_28515</name>
</gene>
<dbReference type="AlphaFoldDB" id="A0A7J5DQL2"/>
<evidence type="ECO:0000313" key="2">
    <source>
        <dbReference type="Proteomes" id="UP000449906"/>
    </source>
</evidence>
<comment type="caution">
    <text evidence="1">The sequence shown here is derived from an EMBL/GenBank/DDBJ whole genome shotgun (WGS) entry which is preliminary data.</text>
</comment>
<accession>A0A7J5DQL2</accession>
<dbReference type="EMBL" id="WBVM01000007">
    <property type="protein sequence ID" value="KAB2806979.1"/>
    <property type="molecule type" value="Genomic_DNA"/>
</dbReference>
<dbReference type="Proteomes" id="UP000449906">
    <property type="component" value="Unassembled WGS sequence"/>
</dbReference>